<keyword evidence="1" id="KW-0732">Signal</keyword>
<proteinExistence type="predicted"/>
<accession>E1X1N5</accession>
<reference evidence="3" key="1">
    <citation type="journal article" date="2013" name="ISME J.">
        <title>A small predatory core genome in the divergent marine Bacteriovorax marinus SJ and the terrestrial Bdellovibrio bacteriovorus.</title>
        <authorList>
            <person name="Crossman L.C."/>
            <person name="Chen H."/>
            <person name="Cerdeno-Tarraga A.M."/>
            <person name="Brooks K."/>
            <person name="Quail M.A."/>
            <person name="Pineiro S.A."/>
            <person name="Hobley L."/>
            <person name="Sockett R.E."/>
            <person name="Bentley S.D."/>
            <person name="Parkhill J."/>
            <person name="Williams H.N."/>
            <person name="Stine O.C."/>
        </authorList>
    </citation>
    <scope>NUCLEOTIDE SEQUENCE [LARGE SCALE GENOMIC DNA]</scope>
    <source>
        <strain evidence="3">ATCC BAA-682 / DSM 15412 / SJ</strain>
    </source>
</reference>
<sequence>MRTLKCAILLLSLFASSNNFARSPHESESLINNENMAGKIIAAETNYLTGEVDRLTRKLESTLGSLPMDISHTEGKIIAVIANQVERDLEEVKRDIDALTYKRSSDMIYTKLEQIEKDIEMI</sequence>
<dbReference type="RefSeq" id="WP_014242743.1">
    <property type="nucleotide sequence ID" value="NC_016620.1"/>
</dbReference>
<evidence type="ECO:0000313" key="3">
    <source>
        <dbReference type="Proteomes" id="UP000008963"/>
    </source>
</evidence>
<protein>
    <submittedName>
        <fullName evidence="2">Secreted protein</fullName>
    </submittedName>
</protein>
<organism evidence="2 3">
    <name type="scientific">Halobacteriovorax marinus (strain ATCC BAA-682 / DSM 15412 / SJ)</name>
    <name type="common">Bacteriovorax marinus</name>
    <dbReference type="NCBI Taxonomy" id="862908"/>
    <lineage>
        <taxon>Bacteria</taxon>
        <taxon>Pseudomonadati</taxon>
        <taxon>Bdellovibrionota</taxon>
        <taxon>Bacteriovoracia</taxon>
        <taxon>Bacteriovoracales</taxon>
        <taxon>Halobacteriovoraceae</taxon>
        <taxon>Halobacteriovorax</taxon>
    </lineage>
</organism>
<gene>
    <name evidence="2" type="ordered locus">BMS_0012</name>
</gene>
<dbReference type="HOGENOM" id="CLU_2023475_0_0_7"/>
<name>E1X1N5_HALMS</name>
<evidence type="ECO:0000313" key="2">
    <source>
        <dbReference type="EMBL" id="CBW24954.1"/>
    </source>
</evidence>
<feature type="chain" id="PRO_5003154624" evidence="1">
    <location>
        <begin position="22"/>
        <end position="122"/>
    </location>
</feature>
<dbReference type="AlphaFoldDB" id="E1X1N5"/>
<feature type="signal peptide" evidence="1">
    <location>
        <begin position="1"/>
        <end position="21"/>
    </location>
</feature>
<dbReference type="EMBL" id="FQ312005">
    <property type="protein sequence ID" value="CBW24954.1"/>
    <property type="molecule type" value="Genomic_DNA"/>
</dbReference>
<evidence type="ECO:0000256" key="1">
    <source>
        <dbReference type="SAM" id="SignalP"/>
    </source>
</evidence>
<dbReference type="Proteomes" id="UP000008963">
    <property type="component" value="Chromosome"/>
</dbReference>
<keyword evidence="3" id="KW-1185">Reference proteome</keyword>
<dbReference type="PATRIC" id="fig|862908.3.peg.11"/>
<dbReference type="STRING" id="862908.BMS_0012"/>
<dbReference type="KEGG" id="bmx:BMS_0012"/>